<protein>
    <recommendedName>
        <fullName evidence="1">Dermonecrotic toxin N-terminal domain-containing protein</fullName>
    </recommendedName>
</protein>
<evidence type="ECO:0000259" key="1">
    <source>
        <dbReference type="Pfam" id="PF20178"/>
    </source>
</evidence>
<dbReference type="EMBL" id="JALNTZ010000870">
    <property type="protein sequence ID" value="KAJ3630060.1"/>
    <property type="molecule type" value="Genomic_DNA"/>
</dbReference>
<keyword evidence="3" id="KW-1185">Reference proteome</keyword>
<gene>
    <name evidence="2" type="ORF">Zmor_027112</name>
</gene>
<proteinExistence type="predicted"/>
<evidence type="ECO:0000313" key="3">
    <source>
        <dbReference type="Proteomes" id="UP001168821"/>
    </source>
</evidence>
<dbReference type="Proteomes" id="UP001168821">
    <property type="component" value="Unassembled WGS sequence"/>
</dbReference>
<reference evidence="2" key="1">
    <citation type="journal article" date="2023" name="G3 (Bethesda)">
        <title>Whole genome assemblies of Zophobas morio and Tenebrio molitor.</title>
        <authorList>
            <person name="Kaur S."/>
            <person name="Stinson S.A."/>
            <person name="diCenzo G.C."/>
        </authorList>
    </citation>
    <scope>NUCLEOTIDE SEQUENCE</scope>
    <source>
        <strain evidence="2">QUZm001</strain>
    </source>
</reference>
<dbReference type="Pfam" id="PF20178">
    <property type="entry name" value="ToxA_N"/>
    <property type="match status" value="1"/>
</dbReference>
<evidence type="ECO:0000313" key="2">
    <source>
        <dbReference type="EMBL" id="KAJ3630060.1"/>
    </source>
</evidence>
<organism evidence="2 3">
    <name type="scientific">Zophobas morio</name>
    <dbReference type="NCBI Taxonomy" id="2755281"/>
    <lineage>
        <taxon>Eukaryota</taxon>
        <taxon>Metazoa</taxon>
        <taxon>Ecdysozoa</taxon>
        <taxon>Arthropoda</taxon>
        <taxon>Hexapoda</taxon>
        <taxon>Insecta</taxon>
        <taxon>Pterygota</taxon>
        <taxon>Neoptera</taxon>
        <taxon>Endopterygota</taxon>
        <taxon>Coleoptera</taxon>
        <taxon>Polyphaga</taxon>
        <taxon>Cucujiformia</taxon>
        <taxon>Tenebrionidae</taxon>
        <taxon>Zophobas</taxon>
    </lineage>
</organism>
<feature type="domain" description="Dermonecrotic toxin N-terminal" evidence="1">
    <location>
        <begin position="151"/>
        <end position="320"/>
    </location>
</feature>
<sequence length="1579" mass="180942">MNIKYVTMIYQKILKNDIYYLELKDEYNNIKSAELAAKLREYRLYEARNKSIVVLEENLAHCFLKNCWDWSALEAAKEKNCDIPYVFKVNFNINGGPRVVINSDNTCTQELVANRQLNLFPFSIPNIGYSEESYLYQYTALYDSLIDQAFVPIRQFAFSPDKIKELAKGIDFYKVYTEYLAQYWRDNYKSYQEHLATSYFKCIEFQTEEKSLTTKGALLSRSAAYGSENVSVHFLGLVIGEDRPSYSHTYVSPTSVKSAIYSYNILVIKHNMDGRIILYIPGNSSPLHEFNNESAMNLWFMKVINNEDKKKALISHFSTRDIQIYKPFAEEKTAPILGRPFSKMENIFDRLTRSIKTYSINTIPEDIVSNRDIAKRKVLKWINSVNKILLPLAIIFPNVIINYLLMTSTITELGIIIDDSRYNKLGWEGRLEFGILNALPFVNEAKSLVKNTLAISGRVFSTASKAIKAAEKAEIKDYTHLLEDFDYNDNIEDYKVEDYNNENSKAYEGHYLPSDDLSLIASTQGKSLIEINGQQFLLDNVKDTVRKYYSFTYINGKLETGKFEGYVFLNKYNIWEKINIQGGGGGSSRLSTKESSEMGKVFVHVDGQDYLMDKVKEGIESIYTFDIVDGNIVNINFKDFVIYDKKLKKWKIMEEGGEEMSIYKEASAIDLKVITLDNKKYLLGTETDVKRSLFSFQEINGKINNLEYEGEVILDKSTKSWKRIPGSKGETLSVRPIPDKKLDTASAAGGRLLTGKDVIPDEGAVKAEPSSSELSAGESTIEEETGVDYTLNEKLFKKQSLWHVDYITNSKGEIRKISVFYNNKVKMYKYAGSEFSENYLAKTVDDEWVELYDKLPVIKLSDAKHYVENYETPIIEQENGGYKVWYKNNFCEVEFRLDSNNMDKKIWFLKNNRYRLAYTTDKEWVELSGESTYPSATKSVSYGLFEIPTIKNIEPLDLPICYVAVERADFSLEKLIKALKRPTEGISGSEKPIIYVYGGKEFINKITGEAAKAELGAEVKNAKGFLTDSLENIEGYYSAREYDLVSLFIRLKLGSLKKGIFLKDNNHLSDYILSRKLSVDDSGILVRASYEAGRLKFTPDVFALNPASGKPQKLFEAFSEKIKSLLLLPMTSAEINDIFDSSVKLVSENHKKYESYILKEKKYLESHYGLKLSEKVENCYKQLSLATDQEALGNIKKNLETKTIKIKNINNEVRRARYDLIEKRWKYASKEFSSNYLVKTSGGLWAEVYDTVPVYDTAKWSSAKRMNPFFKLTYRDLYMNNLKTPIIKSRQGVFLVLSNNEVQSVTNKNNVWYLFKKESPLAYTTDKEWVEISKDFISPLNNKLLTDELLSKYPMLNFKEIKTLEYPVIYVVVEGADLELTKLKEMLDNAIIGENKPTIYVYGQESFLKSAKALESAYVRDAKEIIEPTDSKIIDSFHKAGKHDWVSLYIRLKLGATEKGIFPKNYPNLLGGSFSKTLGVDDSGILLGISYKNGYPQYTSDVFAANPEFGMPKNLFTLYRASFGRLTTADNNFINSILIESPNHQKYLHYYILHKIPASNEPLGISDKLEAYYRQLLMV</sequence>
<comment type="caution">
    <text evidence="2">The sequence shown here is derived from an EMBL/GenBank/DDBJ whole genome shotgun (WGS) entry which is preliminary data.</text>
</comment>
<accession>A0AA38HNI3</accession>
<dbReference type="InterPro" id="IPR046673">
    <property type="entry name" value="ToxA_N"/>
</dbReference>
<name>A0AA38HNI3_9CUCU</name>